<evidence type="ECO:0000313" key="5">
    <source>
        <dbReference type="EMBL" id="MCI4659506.1"/>
    </source>
</evidence>
<dbReference type="InterPro" id="IPR036890">
    <property type="entry name" value="HATPase_C_sf"/>
</dbReference>
<name>A0AA41R1Q2_9MICO</name>
<dbReference type="InterPro" id="IPR016032">
    <property type="entry name" value="Sig_transdc_resp-reg_C-effctor"/>
</dbReference>
<keyword evidence="3" id="KW-0804">Transcription</keyword>
<evidence type="ECO:0000256" key="3">
    <source>
        <dbReference type="ARBA" id="ARBA00023163"/>
    </source>
</evidence>
<keyword evidence="1" id="KW-0805">Transcription regulation</keyword>
<dbReference type="PROSITE" id="PS50043">
    <property type="entry name" value="HTH_LUXR_2"/>
    <property type="match status" value="1"/>
</dbReference>
<dbReference type="PANTHER" id="PTHR44688:SF16">
    <property type="entry name" value="DNA-BINDING TRANSCRIPTIONAL ACTIVATOR DEVR_DOSR"/>
    <property type="match status" value="1"/>
</dbReference>
<accession>A0AA41R1Q2</accession>
<sequence length="432" mass="45975">MVEASISPSVELLLELQQVLENPLLGIAGAFSDLLQGRIPHGALVIFTEDCTGRPQKKVGQAEVIDHVTIAELDVLRDAVALRGGSVWNESAMLARSDRTMSAWIASTGALLVLTDPDLTGVTPTGVRETRDLVAALWDLVASGIRTQVVAAAPDYLRDSRMASRDRATLIAELTDAHSTTLELLLAVLRSRQTGDAAARQTAIDLAVAAMVQLRAVSDRDRLLSEEPVARAFERLRNDLRPLARFGDLDVQFIEPPVNGRALPGEVAHAGRAIVRGAVLALVDQPGVARVRVQWDCDGHNLLINIRDDGPGDLSAETPSVRQLVARVAALDGDFHVDATPGWGSDISVSLPLDPPSSAIAPASGWGLTTREQGVLDLVATGARNRAIADALSISENTVKFHVANVLRKLGAVNRAELASLVRQTETPSALA</sequence>
<dbReference type="EMBL" id="JALGAR010000005">
    <property type="protein sequence ID" value="MCI4659506.1"/>
    <property type="molecule type" value="Genomic_DNA"/>
</dbReference>
<proteinExistence type="predicted"/>
<protein>
    <submittedName>
        <fullName evidence="5">LuxR C-terminal-related transcriptional regulator</fullName>
    </submittedName>
</protein>
<dbReference type="RefSeq" id="WP_243012992.1">
    <property type="nucleotide sequence ID" value="NZ_JALGAR010000005.1"/>
</dbReference>
<dbReference type="GO" id="GO:0006355">
    <property type="term" value="P:regulation of DNA-templated transcription"/>
    <property type="evidence" value="ECO:0007669"/>
    <property type="project" value="InterPro"/>
</dbReference>
<dbReference type="Pfam" id="PF00196">
    <property type="entry name" value="GerE"/>
    <property type="match status" value="1"/>
</dbReference>
<dbReference type="SUPFAM" id="SSF55874">
    <property type="entry name" value="ATPase domain of HSP90 chaperone/DNA topoisomerase II/histidine kinase"/>
    <property type="match status" value="1"/>
</dbReference>
<organism evidence="5 6">
    <name type="scientific">Cryobacterium zhongshanensis</name>
    <dbReference type="NCBI Taxonomy" id="2928153"/>
    <lineage>
        <taxon>Bacteria</taxon>
        <taxon>Bacillati</taxon>
        <taxon>Actinomycetota</taxon>
        <taxon>Actinomycetes</taxon>
        <taxon>Micrococcales</taxon>
        <taxon>Microbacteriaceae</taxon>
        <taxon>Cryobacterium</taxon>
    </lineage>
</organism>
<keyword evidence="2" id="KW-0238">DNA-binding</keyword>
<comment type="caution">
    <text evidence="5">The sequence shown here is derived from an EMBL/GenBank/DDBJ whole genome shotgun (WGS) entry which is preliminary data.</text>
</comment>
<evidence type="ECO:0000313" key="6">
    <source>
        <dbReference type="Proteomes" id="UP001165341"/>
    </source>
</evidence>
<reference evidence="5" key="1">
    <citation type="submission" date="2022-03" db="EMBL/GenBank/DDBJ databases">
        <title>Cryobacterium sp. nov. strain ZS14-85, isolated from Antarctic soil.</title>
        <authorList>
            <person name="Li J."/>
            <person name="Niu G."/>
        </authorList>
    </citation>
    <scope>NUCLEOTIDE SEQUENCE</scope>
    <source>
        <strain evidence="5">ZS14-85</strain>
    </source>
</reference>
<dbReference type="Gene3D" id="3.30.565.10">
    <property type="entry name" value="Histidine kinase-like ATPase, C-terminal domain"/>
    <property type="match status" value="1"/>
</dbReference>
<dbReference type="PRINTS" id="PR00038">
    <property type="entry name" value="HTHLUXR"/>
</dbReference>
<gene>
    <name evidence="5" type="ORF">MQH31_17020</name>
</gene>
<dbReference type="PANTHER" id="PTHR44688">
    <property type="entry name" value="DNA-BINDING TRANSCRIPTIONAL ACTIVATOR DEVR_DOSR"/>
    <property type="match status" value="1"/>
</dbReference>
<dbReference type="Gene3D" id="1.10.10.10">
    <property type="entry name" value="Winged helix-like DNA-binding domain superfamily/Winged helix DNA-binding domain"/>
    <property type="match status" value="1"/>
</dbReference>
<dbReference type="AlphaFoldDB" id="A0AA41R1Q2"/>
<dbReference type="SMART" id="SM00421">
    <property type="entry name" value="HTH_LUXR"/>
    <property type="match status" value="1"/>
</dbReference>
<dbReference type="PROSITE" id="PS00622">
    <property type="entry name" value="HTH_LUXR_1"/>
    <property type="match status" value="1"/>
</dbReference>
<evidence type="ECO:0000256" key="2">
    <source>
        <dbReference type="ARBA" id="ARBA00023125"/>
    </source>
</evidence>
<dbReference type="Proteomes" id="UP001165341">
    <property type="component" value="Unassembled WGS sequence"/>
</dbReference>
<dbReference type="InterPro" id="IPR000792">
    <property type="entry name" value="Tscrpt_reg_LuxR_C"/>
</dbReference>
<dbReference type="CDD" id="cd06170">
    <property type="entry name" value="LuxR_C_like"/>
    <property type="match status" value="1"/>
</dbReference>
<evidence type="ECO:0000259" key="4">
    <source>
        <dbReference type="PROSITE" id="PS50043"/>
    </source>
</evidence>
<feature type="domain" description="HTH luxR-type" evidence="4">
    <location>
        <begin position="361"/>
        <end position="426"/>
    </location>
</feature>
<evidence type="ECO:0000256" key="1">
    <source>
        <dbReference type="ARBA" id="ARBA00023015"/>
    </source>
</evidence>
<dbReference type="GO" id="GO:0003677">
    <property type="term" value="F:DNA binding"/>
    <property type="evidence" value="ECO:0007669"/>
    <property type="project" value="UniProtKB-KW"/>
</dbReference>
<dbReference type="InterPro" id="IPR036388">
    <property type="entry name" value="WH-like_DNA-bd_sf"/>
</dbReference>
<keyword evidence="6" id="KW-1185">Reference proteome</keyword>
<dbReference type="SUPFAM" id="SSF46894">
    <property type="entry name" value="C-terminal effector domain of the bipartite response regulators"/>
    <property type="match status" value="1"/>
</dbReference>